<dbReference type="GO" id="GO:0015074">
    <property type="term" value="P:DNA integration"/>
    <property type="evidence" value="ECO:0007669"/>
    <property type="project" value="UniProtKB-KW"/>
</dbReference>
<dbReference type="STRING" id="311403.Arad_4258"/>
<dbReference type="InterPro" id="IPR013762">
    <property type="entry name" value="Integrase-like_cat_sf"/>
</dbReference>
<keyword evidence="3" id="KW-0238">DNA-binding</keyword>
<dbReference type="Gene3D" id="1.10.150.130">
    <property type="match status" value="1"/>
</dbReference>
<dbReference type="KEGG" id="ara:Arad_4258"/>
<dbReference type="Proteomes" id="UP000001600">
    <property type="component" value="Chromosome 1"/>
</dbReference>
<sequence length="405" mass="45040">MAKITKRTWTTASGAEREAWVFDYVDQNGKRAKRQFPTKKEATAFRIDIEGKISRGEQSVDGEKMTVADVCASYAKALKAEVDLNIITEQYYRTTKGHLFNYVCPDSDEAKEHKAKQREGDRVTFDKGIGKLKLPKCTRPAVIQFKDDLRAAEVGVVSTRRILGSLSRAMNFARDEGWIRTANPAAGVTVKAPKGERGKNKTKVVMPTKEEFKLARDLATGSLAMRIRLAAATGLRASEMYALQWGDVSFNAGELSVTRRADAQGKVDVTKSEAGKRVVPMSASLLAELKAWKENATKSEAGDLIFPNARGNHIDHRNALEREFKPLMELAAAKAKETKVKFKPFRWHSLRHFAISTWIEAGFQPKVIQVMAGHSTLAVTMDIYGDIFPSEDRRNVMDSIAAELA</sequence>
<dbReference type="InterPro" id="IPR011010">
    <property type="entry name" value="DNA_brk_join_enz"/>
</dbReference>
<dbReference type="AlphaFoldDB" id="B9JBV5"/>
<name>B9JBV5_RHIR8</name>
<dbReference type="PANTHER" id="PTHR30349:SF64">
    <property type="entry name" value="PROPHAGE INTEGRASE INTD-RELATED"/>
    <property type="match status" value="1"/>
</dbReference>
<evidence type="ECO:0000256" key="2">
    <source>
        <dbReference type="ARBA" id="ARBA00022908"/>
    </source>
</evidence>
<feature type="domain" description="Tyr recombinase" evidence="5">
    <location>
        <begin position="202"/>
        <end position="398"/>
    </location>
</feature>
<evidence type="ECO:0000313" key="6">
    <source>
        <dbReference type="EMBL" id="ACM28001.1"/>
    </source>
</evidence>
<protein>
    <submittedName>
        <fullName evidence="6">Phage integrase protein</fullName>
    </submittedName>
</protein>
<dbReference type="EMBL" id="CP000628">
    <property type="protein sequence ID" value="ACM28001.1"/>
    <property type="molecule type" value="Genomic_DNA"/>
</dbReference>
<dbReference type="PROSITE" id="PS51898">
    <property type="entry name" value="TYR_RECOMBINASE"/>
    <property type="match status" value="1"/>
</dbReference>
<dbReference type="Gene3D" id="1.10.443.10">
    <property type="entry name" value="Intergrase catalytic core"/>
    <property type="match status" value="1"/>
</dbReference>
<dbReference type="GO" id="GO:0006310">
    <property type="term" value="P:DNA recombination"/>
    <property type="evidence" value="ECO:0007669"/>
    <property type="project" value="UniProtKB-KW"/>
</dbReference>
<dbReference type="RefSeq" id="WP_012652611.1">
    <property type="nucleotide sequence ID" value="NC_011985.1"/>
</dbReference>
<evidence type="ECO:0000256" key="4">
    <source>
        <dbReference type="ARBA" id="ARBA00023172"/>
    </source>
</evidence>
<dbReference type="InterPro" id="IPR002104">
    <property type="entry name" value="Integrase_catalytic"/>
</dbReference>
<dbReference type="CDD" id="cd01189">
    <property type="entry name" value="INT_ICEBs1_C_like"/>
    <property type="match status" value="1"/>
</dbReference>
<proteinExistence type="inferred from homology"/>
<dbReference type="PANTHER" id="PTHR30349">
    <property type="entry name" value="PHAGE INTEGRASE-RELATED"/>
    <property type="match status" value="1"/>
</dbReference>
<evidence type="ECO:0000256" key="3">
    <source>
        <dbReference type="ARBA" id="ARBA00023125"/>
    </source>
</evidence>
<organism evidence="6 7">
    <name type="scientific">Rhizobium rhizogenes (strain K84 / ATCC BAA-868)</name>
    <name type="common">Agrobacterium radiobacter</name>
    <dbReference type="NCBI Taxonomy" id="311403"/>
    <lineage>
        <taxon>Bacteria</taxon>
        <taxon>Pseudomonadati</taxon>
        <taxon>Pseudomonadota</taxon>
        <taxon>Alphaproteobacteria</taxon>
        <taxon>Hyphomicrobiales</taxon>
        <taxon>Rhizobiaceae</taxon>
        <taxon>Rhizobium/Agrobacterium group</taxon>
        <taxon>Rhizobium</taxon>
    </lineage>
</organism>
<evidence type="ECO:0000256" key="1">
    <source>
        <dbReference type="ARBA" id="ARBA00008857"/>
    </source>
</evidence>
<dbReference type="Pfam" id="PF00589">
    <property type="entry name" value="Phage_integrase"/>
    <property type="match status" value="1"/>
</dbReference>
<keyword evidence="4" id="KW-0233">DNA recombination</keyword>
<comment type="similarity">
    <text evidence="1">Belongs to the 'phage' integrase family.</text>
</comment>
<dbReference type="HOGENOM" id="CLU_027562_17_5_5"/>
<keyword evidence="2" id="KW-0229">DNA integration</keyword>
<dbReference type="InterPro" id="IPR050090">
    <property type="entry name" value="Tyrosine_recombinase_XerCD"/>
</dbReference>
<dbReference type="InterPro" id="IPR010998">
    <property type="entry name" value="Integrase_recombinase_N"/>
</dbReference>
<dbReference type="eggNOG" id="COG0582">
    <property type="taxonomic scope" value="Bacteria"/>
</dbReference>
<reference evidence="6 7" key="1">
    <citation type="journal article" date="2009" name="J. Bacteriol.">
        <title>Genome sequences of three Agrobacterium biovars help elucidate the evolution of multichromosome genomes in bacteria.</title>
        <authorList>
            <person name="Slater S.C."/>
            <person name="Goldman B.S."/>
            <person name="Goodner B."/>
            <person name="Setubal J.C."/>
            <person name="Farrand S.K."/>
            <person name="Nester E.W."/>
            <person name="Burr T.J."/>
            <person name="Banta L."/>
            <person name="Dickerman A.W."/>
            <person name="Paulsen I."/>
            <person name="Otten L."/>
            <person name="Suen G."/>
            <person name="Welch R."/>
            <person name="Almeida N.F."/>
            <person name="Arnold F."/>
            <person name="Burton O.T."/>
            <person name="Du Z."/>
            <person name="Ewing A."/>
            <person name="Godsy E."/>
            <person name="Heisel S."/>
            <person name="Houmiel K.L."/>
            <person name="Jhaveri J."/>
            <person name="Lu J."/>
            <person name="Miller N.M."/>
            <person name="Norton S."/>
            <person name="Chen Q."/>
            <person name="Phoolcharoen W."/>
            <person name="Ohlin V."/>
            <person name="Ondrusek D."/>
            <person name="Pride N."/>
            <person name="Stricklin S.L."/>
            <person name="Sun J."/>
            <person name="Wheeler C."/>
            <person name="Wilson L."/>
            <person name="Zhu H."/>
            <person name="Wood D.W."/>
        </authorList>
    </citation>
    <scope>NUCLEOTIDE SEQUENCE [LARGE SCALE GENOMIC DNA]</scope>
    <source>
        <strain evidence="7">K84 / ATCC BAA-868</strain>
    </source>
</reference>
<dbReference type="GO" id="GO:0003677">
    <property type="term" value="F:DNA binding"/>
    <property type="evidence" value="ECO:0007669"/>
    <property type="project" value="UniProtKB-KW"/>
</dbReference>
<accession>B9JBV5</accession>
<dbReference type="SUPFAM" id="SSF56349">
    <property type="entry name" value="DNA breaking-rejoining enzymes"/>
    <property type="match status" value="1"/>
</dbReference>
<gene>
    <name evidence="6" type="ordered locus">Arad_4258</name>
</gene>
<evidence type="ECO:0000313" key="7">
    <source>
        <dbReference type="Proteomes" id="UP000001600"/>
    </source>
</evidence>
<evidence type="ECO:0000259" key="5">
    <source>
        <dbReference type="PROSITE" id="PS51898"/>
    </source>
</evidence>